<evidence type="ECO:0000313" key="1">
    <source>
        <dbReference type="EMBL" id="PHQ27158.1"/>
    </source>
</evidence>
<gene>
    <name evidence="1" type="ORF">CLH62_06165</name>
</gene>
<protein>
    <submittedName>
        <fullName evidence="1">Uncharacterized protein</fullName>
    </submittedName>
</protein>
<sequence>MPIITVSLANSICSSQDKQQAIKRVAERLTESTVRVLRKNRELIVVRFSPLEDAEHWFVAGKPLRAQDGPISEVNIKITDGTNQKDEISAWIREAFETLIQELGESVGPNYVSVNDLCKNKWGYDGITQYGREMWAS</sequence>
<comment type="caution">
    <text evidence="1">The sequence shown here is derived from an EMBL/GenBank/DDBJ whole genome shotgun (WGS) entry which is preliminary data.</text>
</comment>
<dbReference type="OrthoDB" id="8561934at2"/>
<dbReference type="Proteomes" id="UP000229044">
    <property type="component" value="Unassembled WGS sequence"/>
</dbReference>
<accession>A0A2G1VK85</accession>
<organism evidence="1 2">
    <name type="scientific">Marinobacter guineae</name>
    <dbReference type="NCBI Taxonomy" id="432303"/>
    <lineage>
        <taxon>Bacteria</taxon>
        <taxon>Pseudomonadati</taxon>
        <taxon>Pseudomonadota</taxon>
        <taxon>Gammaproteobacteria</taxon>
        <taxon>Pseudomonadales</taxon>
        <taxon>Marinobacteraceae</taxon>
        <taxon>Marinobacter</taxon>
    </lineage>
</organism>
<name>A0A2G1VK85_9GAMM</name>
<dbReference type="PANTHER" id="PTHR35530">
    <property type="entry name" value="TAUTOMERASE-RELATED"/>
    <property type="match status" value="1"/>
</dbReference>
<dbReference type="InterPro" id="IPR014347">
    <property type="entry name" value="Tautomerase/MIF_sf"/>
</dbReference>
<dbReference type="SUPFAM" id="SSF55331">
    <property type="entry name" value="Tautomerase/MIF"/>
    <property type="match status" value="1"/>
</dbReference>
<dbReference type="Gene3D" id="3.30.429.10">
    <property type="entry name" value="Macrophage Migration Inhibitory Factor"/>
    <property type="match status" value="2"/>
</dbReference>
<dbReference type="AlphaFoldDB" id="A0A2G1VK85"/>
<dbReference type="PANTHER" id="PTHR35530:SF2">
    <property type="entry name" value="BSL4019 PROTEIN"/>
    <property type="match status" value="1"/>
</dbReference>
<dbReference type="EMBL" id="NTFI01000001">
    <property type="protein sequence ID" value="PHQ27158.1"/>
    <property type="molecule type" value="Genomic_DNA"/>
</dbReference>
<proteinExistence type="predicted"/>
<keyword evidence="2" id="KW-1185">Reference proteome</keyword>
<evidence type="ECO:0000313" key="2">
    <source>
        <dbReference type="Proteomes" id="UP000229044"/>
    </source>
</evidence>
<dbReference type="RefSeq" id="WP_099617227.1">
    <property type="nucleotide sequence ID" value="NZ_KZ319339.1"/>
</dbReference>
<reference evidence="1 2" key="1">
    <citation type="submission" date="2017-09" db="EMBL/GenBank/DDBJ databases">
        <title>The draft genome sequences of Marinobacter guineae M3B.</title>
        <authorList>
            <person name="Cao J."/>
        </authorList>
    </citation>
    <scope>NUCLEOTIDE SEQUENCE [LARGE SCALE GENOMIC DNA]</scope>
    <source>
        <strain evidence="1 2">M3B</strain>
    </source>
</reference>